<feature type="transmembrane region" description="Helical" evidence="7">
    <location>
        <begin position="225"/>
        <end position="249"/>
    </location>
</feature>
<dbReference type="NCBIfam" id="TIGR00924">
    <property type="entry name" value="yjdL_sub1_fam"/>
    <property type="match status" value="1"/>
</dbReference>
<dbReference type="GO" id="GO:1904680">
    <property type="term" value="F:peptide transmembrane transporter activity"/>
    <property type="evidence" value="ECO:0007669"/>
    <property type="project" value="InterPro"/>
</dbReference>
<dbReference type="Pfam" id="PF00854">
    <property type="entry name" value="PTR2"/>
    <property type="match status" value="1"/>
</dbReference>
<evidence type="ECO:0000256" key="2">
    <source>
        <dbReference type="ARBA" id="ARBA00005982"/>
    </source>
</evidence>
<proteinExistence type="inferred from homology"/>
<feature type="transmembrane region" description="Helical" evidence="7">
    <location>
        <begin position="344"/>
        <end position="366"/>
    </location>
</feature>
<dbReference type="Gene3D" id="1.20.1250.20">
    <property type="entry name" value="MFS general substrate transporter like domains"/>
    <property type="match status" value="1"/>
</dbReference>
<protein>
    <submittedName>
        <fullName evidence="8">MFS transporter</fullName>
    </submittedName>
</protein>
<evidence type="ECO:0000313" key="8">
    <source>
        <dbReference type="EMBL" id="MDG0861467.1"/>
    </source>
</evidence>
<dbReference type="InterPro" id="IPR005279">
    <property type="entry name" value="Dipep/tripep_permease"/>
</dbReference>
<dbReference type="AlphaFoldDB" id="A0A9X4LFA6"/>
<dbReference type="InterPro" id="IPR000109">
    <property type="entry name" value="POT_fam"/>
</dbReference>
<feature type="transmembrane region" description="Helical" evidence="7">
    <location>
        <begin position="33"/>
        <end position="54"/>
    </location>
</feature>
<dbReference type="SUPFAM" id="SSF103473">
    <property type="entry name" value="MFS general substrate transporter"/>
    <property type="match status" value="1"/>
</dbReference>
<comment type="subcellular location">
    <subcellularLocation>
        <location evidence="1">Membrane</location>
        <topology evidence="1">Multi-pass membrane protein</topology>
    </subcellularLocation>
</comment>
<comment type="caution">
    <text evidence="8">The sequence shown here is derived from an EMBL/GenBank/DDBJ whole genome shotgun (WGS) entry which is preliminary data.</text>
</comment>
<feature type="transmembrane region" description="Helical" evidence="7">
    <location>
        <begin position="159"/>
        <end position="179"/>
    </location>
</feature>
<keyword evidence="6 7" id="KW-0472">Membrane</keyword>
<evidence type="ECO:0000256" key="7">
    <source>
        <dbReference type="SAM" id="Phobius"/>
    </source>
</evidence>
<keyword evidence="3 7" id="KW-0812">Transmembrane</keyword>
<gene>
    <name evidence="8" type="ORF">EXJ73_03125</name>
</gene>
<feature type="transmembrane region" description="Helical" evidence="7">
    <location>
        <begin position="66"/>
        <end position="85"/>
    </location>
</feature>
<keyword evidence="4" id="KW-0571">Peptide transport</keyword>
<evidence type="ECO:0000256" key="1">
    <source>
        <dbReference type="ARBA" id="ARBA00004141"/>
    </source>
</evidence>
<feature type="transmembrane region" description="Helical" evidence="7">
    <location>
        <begin position="411"/>
        <end position="433"/>
    </location>
</feature>
<keyword evidence="5 7" id="KW-1133">Transmembrane helix</keyword>
<feature type="transmembrane region" description="Helical" evidence="7">
    <location>
        <begin position="445"/>
        <end position="466"/>
    </location>
</feature>
<organism evidence="8 9">
    <name type="scientific">Pelomonas aquatica</name>
    <dbReference type="NCBI Taxonomy" id="431058"/>
    <lineage>
        <taxon>Bacteria</taxon>
        <taxon>Pseudomonadati</taxon>
        <taxon>Pseudomonadota</taxon>
        <taxon>Betaproteobacteria</taxon>
        <taxon>Burkholderiales</taxon>
        <taxon>Sphaerotilaceae</taxon>
        <taxon>Roseateles</taxon>
    </lineage>
</organism>
<keyword evidence="4" id="KW-0813">Transport</keyword>
<dbReference type="PANTHER" id="PTHR11654">
    <property type="entry name" value="OLIGOPEPTIDE TRANSPORTER-RELATED"/>
    <property type="match status" value="1"/>
</dbReference>
<comment type="similarity">
    <text evidence="2">Belongs to the major facilitator superfamily. Proton-dependent oligopeptide transporter (POT/PTR) (TC 2.A.17) family.</text>
</comment>
<feature type="transmembrane region" description="Helical" evidence="7">
    <location>
        <begin position="118"/>
        <end position="138"/>
    </location>
</feature>
<dbReference type="InterPro" id="IPR018456">
    <property type="entry name" value="PTR2_symporter_CS"/>
</dbReference>
<dbReference type="Proteomes" id="UP001152766">
    <property type="component" value="Unassembled WGS sequence"/>
</dbReference>
<keyword evidence="9" id="KW-1185">Reference proteome</keyword>
<dbReference type="GO" id="GO:0006857">
    <property type="term" value="P:oligopeptide transport"/>
    <property type="evidence" value="ECO:0007669"/>
    <property type="project" value="InterPro"/>
</dbReference>
<feature type="transmembrane region" description="Helical" evidence="7">
    <location>
        <begin position="185"/>
        <end position="204"/>
    </location>
</feature>
<dbReference type="FunFam" id="1.20.1250.20:FF:000651">
    <property type="entry name" value="Glutathione uptake transporter"/>
    <property type="match status" value="1"/>
</dbReference>
<feature type="transmembrane region" description="Helical" evidence="7">
    <location>
        <begin position="486"/>
        <end position="505"/>
    </location>
</feature>
<dbReference type="RefSeq" id="WP_268147368.1">
    <property type="nucleotide sequence ID" value="NZ_JAPPUW010000002.1"/>
</dbReference>
<dbReference type="EMBL" id="SGUG01000003">
    <property type="protein sequence ID" value="MDG0861467.1"/>
    <property type="molecule type" value="Genomic_DNA"/>
</dbReference>
<name>A0A9X4LFA6_9BURK</name>
<dbReference type="GO" id="GO:0016020">
    <property type="term" value="C:membrane"/>
    <property type="evidence" value="ECO:0007669"/>
    <property type="project" value="UniProtKB-SubCell"/>
</dbReference>
<evidence type="ECO:0000256" key="6">
    <source>
        <dbReference type="ARBA" id="ARBA00023136"/>
    </source>
</evidence>
<reference evidence="8" key="1">
    <citation type="submission" date="2019-02" db="EMBL/GenBank/DDBJ databases">
        <title>Draft genome of the type strain Pelomonas aquatica CCUG 52575T.</title>
        <authorList>
            <person name="Gomila M."/>
            <person name="Lalucat J."/>
        </authorList>
    </citation>
    <scope>NUCLEOTIDE SEQUENCE</scope>
    <source>
        <strain evidence="8">CCUG 52575</strain>
    </source>
</reference>
<evidence type="ECO:0000256" key="5">
    <source>
        <dbReference type="ARBA" id="ARBA00022989"/>
    </source>
</evidence>
<keyword evidence="4" id="KW-0653">Protein transport</keyword>
<feature type="transmembrane region" description="Helical" evidence="7">
    <location>
        <begin position="92"/>
        <end position="112"/>
    </location>
</feature>
<evidence type="ECO:0000256" key="3">
    <source>
        <dbReference type="ARBA" id="ARBA00022692"/>
    </source>
</evidence>
<dbReference type="InterPro" id="IPR036259">
    <property type="entry name" value="MFS_trans_sf"/>
</dbReference>
<evidence type="ECO:0000256" key="4">
    <source>
        <dbReference type="ARBA" id="ARBA00022856"/>
    </source>
</evidence>
<evidence type="ECO:0000313" key="9">
    <source>
        <dbReference type="Proteomes" id="UP001152766"/>
    </source>
</evidence>
<sequence>MTTTTANLHATAPAAKMPPQIPYIIGNEGCERFSFYGMRNILTVFLMTSLLLAVPENLRKAEAKEVFHTFVIGVYFFPLLGGWLADRFFGKYPTIFWFSIVYCAGHACLAVFDDSIPGFYAGLFLISLGSGGIKPLVSAFVGDQFDKGNRSLAQKVYDAFYWIINFGSFFASLFMPILLKQYGPRVAFGVPGLLMLVATLILWSGRAKYMHQPARGANPHSFLKVVWTALKAGGAGAAIAALGVVGALYSLSQIGALSLVPAVCLALVLVMGFGGAGAALQLDRARGAHPDEAVDGARAVLRLLVLFALVTPFWSLFDQKASTWVLQADQMSKPEWFQSSMMQALNPALVMILIPFNNLVLYPLLGRMGLKVTALRRMGSGIALAGVAWIFAGMLQLWLDAGQAVSIVWQMLPYVALTLGEVLVSATGLEFAYSQAPLSMKGTITSLWNLSVTIGNLWVLLSNVSVKSPAALEAIKSSGYSETACLMFFFAGFALVAAALFGLVARRYPMQDHYRG</sequence>
<feature type="transmembrane region" description="Helical" evidence="7">
    <location>
        <begin position="255"/>
        <end position="278"/>
    </location>
</feature>
<feature type="transmembrane region" description="Helical" evidence="7">
    <location>
        <begin position="378"/>
        <end position="399"/>
    </location>
</feature>
<accession>A0A9X4LFA6</accession>
<dbReference type="PROSITE" id="PS01022">
    <property type="entry name" value="PTR2_1"/>
    <property type="match status" value="1"/>
</dbReference>